<gene>
    <name evidence="6" type="ORF">PMAYCL1PPCAC_09178</name>
</gene>
<keyword evidence="3" id="KW-0964">Secreted</keyword>
<evidence type="ECO:0000313" key="6">
    <source>
        <dbReference type="EMBL" id="GMR38983.1"/>
    </source>
</evidence>
<comment type="caution">
    <text evidence="6">The sequence shown here is derived from an EMBL/GenBank/DDBJ whole genome shotgun (WGS) entry which is preliminary data.</text>
</comment>
<protein>
    <submittedName>
        <fullName evidence="6">Uncharacterized protein</fullName>
    </submittedName>
</protein>
<dbReference type="GO" id="GO:0005576">
    <property type="term" value="C:extracellular region"/>
    <property type="evidence" value="ECO:0007669"/>
    <property type="project" value="UniProtKB-SubCell"/>
</dbReference>
<dbReference type="InterPro" id="IPR001534">
    <property type="entry name" value="Transthyretin-like"/>
</dbReference>
<comment type="similarity">
    <text evidence="2">Belongs to the nematode transthyretin-like family.</text>
</comment>
<comment type="subcellular location">
    <subcellularLocation>
        <location evidence="1">Secreted</location>
    </subcellularLocation>
</comment>
<dbReference type="EMBL" id="BTRK01000002">
    <property type="protein sequence ID" value="GMR38983.1"/>
    <property type="molecule type" value="Genomic_DNA"/>
</dbReference>
<evidence type="ECO:0000256" key="4">
    <source>
        <dbReference type="ARBA" id="ARBA00022729"/>
    </source>
</evidence>
<dbReference type="GO" id="GO:0009986">
    <property type="term" value="C:cell surface"/>
    <property type="evidence" value="ECO:0007669"/>
    <property type="project" value="InterPro"/>
</dbReference>
<proteinExistence type="inferred from homology"/>
<evidence type="ECO:0000313" key="7">
    <source>
        <dbReference type="Proteomes" id="UP001328107"/>
    </source>
</evidence>
<dbReference type="InterPro" id="IPR038479">
    <property type="entry name" value="Transthyretin-like_sf"/>
</dbReference>
<evidence type="ECO:0000256" key="1">
    <source>
        <dbReference type="ARBA" id="ARBA00004613"/>
    </source>
</evidence>
<feature type="chain" id="PRO_5042843917" evidence="5">
    <location>
        <begin position="19"/>
        <end position="142"/>
    </location>
</feature>
<keyword evidence="4 5" id="KW-0732">Signal</keyword>
<dbReference type="AlphaFoldDB" id="A0AAN4ZIH3"/>
<organism evidence="6 7">
    <name type="scientific">Pristionchus mayeri</name>
    <dbReference type="NCBI Taxonomy" id="1317129"/>
    <lineage>
        <taxon>Eukaryota</taxon>
        <taxon>Metazoa</taxon>
        <taxon>Ecdysozoa</taxon>
        <taxon>Nematoda</taxon>
        <taxon>Chromadorea</taxon>
        <taxon>Rhabditida</taxon>
        <taxon>Rhabditina</taxon>
        <taxon>Diplogasteromorpha</taxon>
        <taxon>Diplogasteroidea</taxon>
        <taxon>Neodiplogasteridae</taxon>
        <taxon>Pristionchus</taxon>
    </lineage>
</organism>
<dbReference type="Proteomes" id="UP001328107">
    <property type="component" value="Unassembled WGS sequence"/>
</dbReference>
<evidence type="ECO:0000256" key="5">
    <source>
        <dbReference type="SAM" id="SignalP"/>
    </source>
</evidence>
<evidence type="ECO:0000256" key="3">
    <source>
        <dbReference type="ARBA" id="ARBA00022525"/>
    </source>
</evidence>
<dbReference type="Pfam" id="PF01060">
    <property type="entry name" value="TTR-52"/>
    <property type="match status" value="1"/>
</dbReference>
<accession>A0AAN4ZIH3</accession>
<dbReference type="Gene3D" id="2.60.40.3330">
    <property type="match status" value="1"/>
</dbReference>
<feature type="non-terminal residue" evidence="6">
    <location>
        <position position="1"/>
    </location>
</feature>
<dbReference type="PANTHER" id="PTHR21700">
    <property type="entry name" value="TRANSTHYRETIN-LIKE FAMILY PROTEIN-RELATED"/>
    <property type="match status" value="1"/>
</dbReference>
<dbReference type="PANTHER" id="PTHR21700:SF24">
    <property type="entry name" value="TRANSTHYRETIN-LIKE FAMILY PROTEIN"/>
    <property type="match status" value="1"/>
</dbReference>
<name>A0AAN4ZIH3_9BILA</name>
<evidence type="ECO:0000256" key="2">
    <source>
        <dbReference type="ARBA" id="ARBA00010112"/>
    </source>
</evidence>
<keyword evidence="7" id="KW-1185">Reference proteome</keyword>
<feature type="signal peptide" evidence="5">
    <location>
        <begin position="1"/>
        <end position="18"/>
    </location>
</feature>
<reference evidence="7" key="1">
    <citation type="submission" date="2022-10" db="EMBL/GenBank/DDBJ databases">
        <title>Genome assembly of Pristionchus species.</title>
        <authorList>
            <person name="Yoshida K."/>
            <person name="Sommer R.J."/>
        </authorList>
    </citation>
    <scope>NUCLEOTIDE SEQUENCE [LARGE SCALE GENOMIC DNA]</scope>
    <source>
        <strain evidence="7">RS5460</strain>
    </source>
</reference>
<sequence>FRMKLVVVLVLLAAEAASITIFGDEQSAGVKGKLTCNGAPAGTVKVKLYDVDTLDPDDLMAEDVSKADGSFQLSGSETENTKIDPKLNIYHKCNYNGLCLKKISIKIPKDYVSKGKTPERIFDIGEINLAGAFSGQTTDCLN</sequence>